<dbReference type="CDD" id="cd06261">
    <property type="entry name" value="TM_PBP2"/>
    <property type="match status" value="1"/>
</dbReference>
<evidence type="ECO:0000256" key="5">
    <source>
        <dbReference type="ARBA" id="ARBA00022692"/>
    </source>
</evidence>
<evidence type="ECO:0000256" key="3">
    <source>
        <dbReference type="ARBA" id="ARBA00022448"/>
    </source>
</evidence>
<dbReference type="NCBIfam" id="TIGR01726">
    <property type="entry name" value="HEQRo_perm_3TM"/>
    <property type="match status" value="1"/>
</dbReference>
<reference evidence="10 11" key="1">
    <citation type="submission" date="2017-02" db="EMBL/GenBank/DDBJ databases">
        <authorList>
            <person name="Peterson S.W."/>
        </authorList>
    </citation>
    <scope>NUCLEOTIDE SEQUENCE [LARGE SCALE GENOMIC DNA]</scope>
    <source>
        <strain evidence="10 11">DSM 9653</strain>
    </source>
</reference>
<evidence type="ECO:0000256" key="8">
    <source>
        <dbReference type="RuleBase" id="RU363032"/>
    </source>
</evidence>
<evidence type="ECO:0000313" key="11">
    <source>
        <dbReference type="Proteomes" id="UP000190130"/>
    </source>
</evidence>
<dbReference type="Gene3D" id="1.10.3720.10">
    <property type="entry name" value="MetI-like"/>
    <property type="match status" value="1"/>
</dbReference>
<comment type="similarity">
    <text evidence="2">Belongs to the binding-protein-dependent transport system permease family. HisMQ subfamily.</text>
</comment>
<dbReference type="InterPro" id="IPR000515">
    <property type="entry name" value="MetI-like"/>
</dbReference>
<dbReference type="Proteomes" id="UP000190130">
    <property type="component" value="Unassembled WGS sequence"/>
</dbReference>
<dbReference type="PROSITE" id="PS50928">
    <property type="entry name" value="ABC_TM1"/>
    <property type="match status" value="1"/>
</dbReference>
<evidence type="ECO:0000256" key="4">
    <source>
        <dbReference type="ARBA" id="ARBA00022475"/>
    </source>
</evidence>
<gene>
    <name evidence="10" type="ORF">SAMN05660750_02166</name>
</gene>
<feature type="transmembrane region" description="Helical" evidence="8">
    <location>
        <begin position="208"/>
        <end position="226"/>
    </location>
</feature>
<feature type="transmembrane region" description="Helical" evidence="8">
    <location>
        <begin position="39"/>
        <end position="61"/>
    </location>
</feature>
<dbReference type="GO" id="GO:0022857">
    <property type="term" value="F:transmembrane transporter activity"/>
    <property type="evidence" value="ECO:0007669"/>
    <property type="project" value="InterPro"/>
</dbReference>
<evidence type="ECO:0000256" key="2">
    <source>
        <dbReference type="ARBA" id="ARBA00010072"/>
    </source>
</evidence>
<comment type="subcellular location">
    <subcellularLocation>
        <location evidence="1">Cell inner membrane</location>
        <topology evidence="1">Multi-pass membrane protein</topology>
    </subcellularLocation>
    <subcellularLocation>
        <location evidence="8">Cell membrane</location>
        <topology evidence="8">Multi-pass membrane protein</topology>
    </subcellularLocation>
</comment>
<evidence type="ECO:0000256" key="6">
    <source>
        <dbReference type="ARBA" id="ARBA00022989"/>
    </source>
</evidence>
<organism evidence="10 11">
    <name type="scientific">Bosea thiooxidans</name>
    <dbReference type="NCBI Taxonomy" id="53254"/>
    <lineage>
        <taxon>Bacteria</taxon>
        <taxon>Pseudomonadati</taxon>
        <taxon>Pseudomonadota</taxon>
        <taxon>Alphaproteobacteria</taxon>
        <taxon>Hyphomicrobiales</taxon>
        <taxon>Boseaceae</taxon>
        <taxon>Bosea</taxon>
    </lineage>
</organism>
<dbReference type="SUPFAM" id="SSF161098">
    <property type="entry name" value="MetI-like"/>
    <property type="match status" value="1"/>
</dbReference>
<dbReference type="InterPro" id="IPR043429">
    <property type="entry name" value="ArtM/GltK/GlnP/TcyL/YhdX-like"/>
</dbReference>
<sequence length="375" mass="40863">MANLTDTAILGTAPRERPPQGESNGFKLLKPYIGTPFNAVMTFACLWLIYRMVAGAWGWLVTRAIVEGGPQTCKAAAGAGACWPFLAAKLRFMVFGFYPYDEHWRPALAVLLFLGAMIVSMIPRFWSQRLLWLWLTVVVACGVLMYGGLFGLSVVNTTSWGGLPLSFMLSSVGLAFGFVLGVLLALARSSKLPAIQVIAVVFIEMVRGVPLVSILFMASVMLPLFMPDGVTIDKLLRAQVAIIIFAGAYIAETVRGGLQAVPKGQHEAAAALGLGYWLSMRKIVLPQALKIVIPPLVNIFIGFFQDTTLVTIIGLLDFLDTVRSAMRDPAWQGIAVLEGYVFAALVYAVFSYGMGSYSRFIERRLKTDHSHGRSG</sequence>
<dbReference type="EMBL" id="FUYX01000005">
    <property type="protein sequence ID" value="SKB76165.1"/>
    <property type="molecule type" value="Genomic_DNA"/>
</dbReference>
<keyword evidence="6 8" id="KW-1133">Transmembrane helix</keyword>
<dbReference type="AlphaFoldDB" id="A0A1T5DWZ0"/>
<dbReference type="GO" id="GO:0043190">
    <property type="term" value="C:ATP-binding cassette (ABC) transporter complex"/>
    <property type="evidence" value="ECO:0007669"/>
    <property type="project" value="InterPro"/>
</dbReference>
<accession>A0A1T5DWZ0</accession>
<keyword evidence="4" id="KW-1003">Cell membrane</keyword>
<dbReference type="PANTHER" id="PTHR30614:SF41">
    <property type="entry name" value="INNER MEMBRANE AMINO-ACID ABC TRANSPORTER PERMEASE PROTEIN YHDY"/>
    <property type="match status" value="1"/>
</dbReference>
<feature type="transmembrane region" description="Helical" evidence="8">
    <location>
        <begin position="167"/>
        <end position="187"/>
    </location>
</feature>
<evidence type="ECO:0000313" key="10">
    <source>
        <dbReference type="EMBL" id="SKB76165.1"/>
    </source>
</evidence>
<keyword evidence="7 8" id="KW-0472">Membrane</keyword>
<feature type="transmembrane region" description="Helical" evidence="8">
    <location>
        <begin position="104"/>
        <end position="123"/>
    </location>
</feature>
<dbReference type="OrthoDB" id="9771188at2"/>
<protein>
    <submittedName>
        <fullName evidence="10">General L-amino acid transport system permease protein</fullName>
    </submittedName>
</protein>
<feature type="transmembrane region" description="Helical" evidence="8">
    <location>
        <begin position="73"/>
        <end position="98"/>
    </location>
</feature>
<evidence type="ECO:0000256" key="7">
    <source>
        <dbReference type="ARBA" id="ARBA00023136"/>
    </source>
</evidence>
<dbReference type="RefSeq" id="WP_079591464.1">
    <property type="nucleotide sequence ID" value="NZ_FUYX01000005.1"/>
</dbReference>
<keyword evidence="3 8" id="KW-0813">Transport</keyword>
<dbReference type="Pfam" id="PF00528">
    <property type="entry name" value="BPD_transp_1"/>
    <property type="match status" value="1"/>
</dbReference>
<evidence type="ECO:0000256" key="1">
    <source>
        <dbReference type="ARBA" id="ARBA00004429"/>
    </source>
</evidence>
<dbReference type="PANTHER" id="PTHR30614">
    <property type="entry name" value="MEMBRANE COMPONENT OF AMINO ACID ABC TRANSPORTER"/>
    <property type="match status" value="1"/>
</dbReference>
<feature type="domain" description="ABC transmembrane type-1" evidence="9">
    <location>
        <begin position="163"/>
        <end position="353"/>
    </location>
</feature>
<feature type="transmembrane region" description="Helical" evidence="8">
    <location>
        <begin position="238"/>
        <end position="258"/>
    </location>
</feature>
<keyword evidence="5 8" id="KW-0812">Transmembrane</keyword>
<dbReference type="InterPro" id="IPR035906">
    <property type="entry name" value="MetI-like_sf"/>
</dbReference>
<dbReference type="InterPro" id="IPR010065">
    <property type="entry name" value="AA_ABC_transptr_permease_3TM"/>
</dbReference>
<feature type="transmembrane region" description="Helical" evidence="8">
    <location>
        <begin position="291"/>
        <end position="318"/>
    </location>
</feature>
<feature type="transmembrane region" description="Helical" evidence="8">
    <location>
        <begin position="130"/>
        <end position="155"/>
    </location>
</feature>
<dbReference type="GO" id="GO:0006865">
    <property type="term" value="P:amino acid transport"/>
    <property type="evidence" value="ECO:0007669"/>
    <property type="project" value="TreeGrafter"/>
</dbReference>
<feature type="transmembrane region" description="Helical" evidence="8">
    <location>
        <begin position="330"/>
        <end position="354"/>
    </location>
</feature>
<proteinExistence type="inferred from homology"/>
<evidence type="ECO:0000259" key="9">
    <source>
        <dbReference type="PROSITE" id="PS50928"/>
    </source>
</evidence>
<name>A0A1T5DWZ0_9HYPH</name>